<keyword evidence="6" id="KW-1185">Reference proteome</keyword>
<dbReference type="GO" id="GO:0006508">
    <property type="term" value="P:proteolysis"/>
    <property type="evidence" value="ECO:0007669"/>
    <property type="project" value="UniProtKB-KW"/>
</dbReference>
<dbReference type="CDD" id="cd03129">
    <property type="entry name" value="GAT1_Peptidase_E_like"/>
    <property type="match status" value="1"/>
</dbReference>
<dbReference type="OrthoDB" id="3078420at2"/>
<dbReference type="RefSeq" id="WP_090711103.1">
    <property type="nucleotide sequence ID" value="NZ_FOVM01000005.1"/>
</dbReference>
<dbReference type="Proteomes" id="UP000198867">
    <property type="component" value="Unassembled WGS sequence"/>
</dbReference>
<evidence type="ECO:0000313" key="5">
    <source>
        <dbReference type="EMBL" id="SFN77846.1"/>
    </source>
</evidence>
<dbReference type="SUPFAM" id="SSF52317">
    <property type="entry name" value="Class I glutamine amidotransferase-like"/>
    <property type="match status" value="1"/>
</dbReference>
<keyword evidence="4" id="KW-0720">Serine protease</keyword>
<evidence type="ECO:0000313" key="6">
    <source>
        <dbReference type="Proteomes" id="UP000198867"/>
    </source>
</evidence>
<keyword evidence="2" id="KW-0645">Protease</keyword>
<dbReference type="GO" id="GO:0008236">
    <property type="term" value="F:serine-type peptidase activity"/>
    <property type="evidence" value="ECO:0007669"/>
    <property type="project" value="UniProtKB-KW"/>
</dbReference>
<dbReference type="InterPro" id="IPR005320">
    <property type="entry name" value="Peptidase_S51"/>
</dbReference>
<protein>
    <submittedName>
        <fullName evidence="5">Peptidase family S51</fullName>
    </submittedName>
</protein>
<reference evidence="6" key="1">
    <citation type="submission" date="2016-10" db="EMBL/GenBank/DDBJ databases">
        <authorList>
            <person name="Varghese N."/>
            <person name="Submissions S."/>
        </authorList>
    </citation>
    <scope>NUCLEOTIDE SEQUENCE [LARGE SCALE GENOMIC DNA]</scope>
    <source>
        <strain evidence="6">CGMCC 1.11101</strain>
    </source>
</reference>
<name>A0A1I5BT02_9MICO</name>
<dbReference type="STRING" id="995034.SAMN05216219_2082"/>
<dbReference type="EMBL" id="FOVM01000005">
    <property type="protein sequence ID" value="SFN77846.1"/>
    <property type="molecule type" value="Genomic_DNA"/>
</dbReference>
<evidence type="ECO:0000256" key="1">
    <source>
        <dbReference type="ARBA" id="ARBA00006534"/>
    </source>
</evidence>
<dbReference type="Pfam" id="PF03575">
    <property type="entry name" value="Peptidase_S51"/>
    <property type="match status" value="1"/>
</dbReference>
<accession>A0A1I5BT02</accession>
<organism evidence="5 6">
    <name type="scientific">Mycetocola miduiensis</name>
    <dbReference type="NCBI Taxonomy" id="995034"/>
    <lineage>
        <taxon>Bacteria</taxon>
        <taxon>Bacillati</taxon>
        <taxon>Actinomycetota</taxon>
        <taxon>Actinomycetes</taxon>
        <taxon>Micrococcales</taxon>
        <taxon>Microbacteriaceae</taxon>
        <taxon>Mycetocola</taxon>
    </lineage>
</organism>
<gene>
    <name evidence="5" type="ORF">SAMN05216219_2082</name>
</gene>
<dbReference type="AlphaFoldDB" id="A0A1I5BT02"/>
<dbReference type="Gene3D" id="3.40.50.880">
    <property type="match status" value="1"/>
</dbReference>
<evidence type="ECO:0000256" key="4">
    <source>
        <dbReference type="ARBA" id="ARBA00022825"/>
    </source>
</evidence>
<keyword evidence="3" id="KW-0378">Hydrolase</keyword>
<evidence type="ECO:0000256" key="3">
    <source>
        <dbReference type="ARBA" id="ARBA00022801"/>
    </source>
</evidence>
<proteinExistence type="inferred from homology"/>
<evidence type="ECO:0000256" key="2">
    <source>
        <dbReference type="ARBA" id="ARBA00022670"/>
    </source>
</evidence>
<sequence>MSVHLVGGGWSESNDGSVYAPFLAEAAERARASGFEGVPRIAVVVVRDGDGAEHAEKLMSATGATDDFEAVVTALAHGEEATTAALAEVHGIVVGGGLTPAYLEALRPVFGEIRRQVSAGVPYLGFSAGSTIASEHALVGGWRIGGVEVSPEGGSEGLDEVTVENGIGLLDISVDVHAVQWGNLSRLIAATEAGLVAGGIAIDENTAFIVGEGALRAVGAGNVWQVLPAEAGVRVSSLAAE</sequence>
<dbReference type="InterPro" id="IPR029062">
    <property type="entry name" value="Class_I_gatase-like"/>
</dbReference>
<comment type="similarity">
    <text evidence="1">Belongs to the peptidase S51 family.</text>
</comment>